<comment type="similarity">
    <text evidence="2">Belongs to the cation diffusion facilitator (CDF) transporter (TC 2.A.4) family.</text>
</comment>
<evidence type="ECO:0000313" key="11">
    <source>
        <dbReference type="EMBL" id="RAO79549.1"/>
    </source>
</evidence>
<comment type="subcellular location">
    <subcellularLocation>
        <location evidence="1">Membrane</location>
        <topology evidence="1">Multi-pass membrane protein</topology>
    </subcellularLocation>
</comment>
<evidence type="ECO:0000256" key="7">
    <source>
        <dbReference type="SAM" id="Phobius"/>
    </source>
</evidence>
<evidence type="ECO:0000256" key="5">
    <source>
        <dbReference type="ARBA" id="ARBA00022989"/>
    </source>
</evidence>
<dbReference type="Proteomes" id="UP000249782">
    <property type="component" value="Unassembled WGS sequence"/>
</dbReference>
<feature type="domain" description="Dinitrogenase iron-molybdenum cofactor biosynthesis" evidence="9">
    <location>
        <begin position="304"/>
        <end position="392"/>
    </location>
</feature>
<dbReference type="InterPro" id="IPR003731">
    <property type="entry name" value="Di-Nase_FeMo-co_biosynth"/>
</dbReference>
<evidence type="ECO:0000256" key="6">
    <source>
        <dbReference type="ARBA" id="ARBA00023136"/>
    </source>
</evidence>
<keyword evidence="6 7" id="KW-0472">Membrane</keyword>
<evidence type="ECO:0000259" key="10">
    <source>
        <dbReference type="Pfam" id="PF16916"/>
    </source>
</evidence>
<keyword evidence="4 7" id="KW-0812">Transmembrane</keyword>
<dbReference type="Pfam" id="PF16916">
    <property type="entry name" value="ZT_dimer"/>
    <property type="match status" value="1"/>
</dbReference>
<dbReference type="InterPro" id="IPR050291">
    <property type="entry name" value="CDF_Transporter"/>
</dbReference>
<keyword evidence="12" id="KW-1185">Reference proteome</keyword>
<keyword evidence="3" id="KW-0813">Transport</keyword>
<dbReference type="InterPro" id="IPR027470">
    <property type="entry name" value="Cation_efflux_CTD"/>
</dbReference>
<dbReference type="CDD" id="cd00851">
    <property type="entry name" value="MTH1175"/>
    <property type="match status" value="1"/>
</dbReference>
<feature type="transmembrane region" description="Helical" evidence="7">
    <location>
        <begin position="153"/>
        <end position="170"/>
    </location>
</feature>
<dbReference type="Gene3D" id="3.30.420.130">
    <property type="entry name" value="Dinitrogenase iron-molybdenum cofactor biosynthesis domain"/>
    <property type="match status" value="1"/>
</dbReference>
<feature type="domain" description="Cation efflux protein cytoplasmic" evidence="10">
    <location>
        <begin position="209"/>
        <end position="284"/>
    </location>
</feature>
<dbReference type="InterPro" id="IPR058533">
    <property type="entry name" value="Cation_efflux_TM"/>
</dbReference>
<dbReference type="Gene3D" id="1.20.1510.10">
    <property type="entry name" value="Cation efflux protein transmembrane domain"/>
    <property type="match status" value="1"/>
</dbReference>
<evidence type="ECO:0000256" key="2">
    <source>
        <dbReference type="ARBA" id="ARBA00008114"/>
    </source>
</evidence>
<name>A0A328PB54_9EURY</name>
<dbReference type="InterPro" id="IPR036105">
    <property type="entry name" value="DiNase_FeMo-co_biosyn_sf"/>
</dbReference>
<dbReference type="InterPro" id="IPR027469">
    <property type="entry name" value="Cation_efflux_TMD_sf"/>
</dbReference>
<feature type="domain" description="Cation efflux protein transmembrane" evidence="8">
    <location>
        <begin position="12"/>
        <end position="204"/>
    </location>
</feature>
<dbReference type="Pfam" id="PF01545">
    <property type="entry name" value="Cation_efflux"/>
    <property type="match status" value="1"/>
</dbReference>
<dbReference type="SUPFAM" id="SSF53146">
    <property type="entry name" value="Nitrogenase accessory factor-like"/>
    <property type="match status" value="1"/>
</dbReference>
<dbReference type="OrthoDB" id="8907at2157"/>
<proteinExistence type="inferred from homology"/>
<feature type="transmembrane region" description="Helical" evidence="7">
    <location>
        <begin position="176"/>
        <end position="193"/>
    </location>
</feature>
<dbReference type="Gene3D" id="3.30.70.1350">
    <property type="entry name" value="Cation efflux protein, cytoplasmic domain"/>
    <property type="match status" value="1"/>
</dbReference>
<sequence>MKFLKEGEKAAKYSTYANIFLMLIKGVVGLLSGSLALVADALHSLVDIFASASVFIGLRLSQRKPDEMFPYGYYRIETFASLIVSITIIITGFEIGMESFSYILNPSRLMLPFLALFVSMVSVFVSYFFAVYKKRIGKKIGSQALINDGRHSFLDVISSMVVFFGILLEYLGLRGFQGFAGILIAILIIYLGLKLARYDILVLLDACIDQKSLQILEETVLGVKGVKGIHDVKVRRSGPYLFAELHLELERGMPLKKIEEIISQVNDRVKEKIPAMDHLIIQPETLPKDYMLIAAPLEDNRGLESTISSHFGRANYFIIASVKDDKVQDFKIIENPGKDLEKKRGIKAAELLKDEEIDVLIIDHLSEGPAYVLSQHILGTTKPEGTSLGEIILNAYKKFR</sequence>
<feature type="transmembrane region" description="Helical" evidence="7">
    <location>
        <begin position="73"/>
        <end position="93"/>
    </location>
</feature>
<dbReference type="FunFam" id="1.20.1510.10:FF:000006">
    <property type="entry name" value="Divalent cation efflux transporter"/>
    <property type="match status" value="1"/>
</dbReference>
<dbReference type="InterPro" id="IPR033913">
    <property type="entry name" value="MTH1175_dom"/>
</dbReference>
<comment type="caution">
    <text evidence="11">The sequence shown here is derived from an EMBL/GenBank/DDBJ whole genome shotgun (WGS) entry which is preliminary data.</text>
</comment>
<dbReference type="GO" id="GO:0016020">
    <property type="term" value="C:membrane"/>
    <property type="evidence" value="ECO:0007669"/>
    <property type="project" value="UniProtKB-SubCell"/>
</dbReference>
<accession>A0A328PB54</accession>
<dbReference type="PANTHER" id="PTHR43840">
    <property type="entry name" value="MITOCHONDRIAL METAL TRANSPORTER 1-RELATED"/>
    <property type="match status" value="1"/>
</dbReference>
<dbReference type="Pfam" id="PF02579">
    <property type="entry name" value="Nitro_FeMo-Co"/>
    <property type="match status" value="1"/>
</dbReference>
<dbReference type="PANTHER" id="PTHR43840:SF15">
    <property type="entry name" value="MITOCHONDRIAL METAL TRANSPORTER 1-RELATED"/>
    <property type="match status" value="1"/>
</dbReference>
<dbReference type="InterPro" id="IPR002524">
    <property type="entry name" value="Cation_efflux"/>
</dbReference>
<evidence type="ECO:0000256" key="3">
    <source>
        <dbReference type="ARBA" id="ARBA00022448"/>
    </source>
</evidence>
<evidence type="ECO:0000313" key="12">
    <source>
        <dbReference type="Proteomes" id="UP000249782"/>
    </source>
</evidence>
<feature type="transmembrane region" description="Helical" evidence="7">
    <location>
        <begin position="45"/>
        <end position="61"/>
    </location>
</feature>
<dbReference type="SUPFAM" id="SSF160240">
    <property type="entry name" value="Cation efflux protein cytoplasmic domain-like"/>
    <property type="match status" value="1"/>
</dbReference>
<dbReference type="AlphaFoldDB" id="A0A328PB54"/>
<evidence type="ECO:0000259" key="9">
    <source>
        <dbReference type="Pfam" id="PF02579"/>
    </source>
</evidence>
<dbReference type="RefSeq" id="WP_112093378.1">
    <property type="nucleotide sequence ID" value="NZ_QLOE01000002.1"/>
</dbReference>
<reference evidence="11 12" key="1">
    <citation type="submission" date="2018-06" db="EMBL/GenBank/DDBJ databases">
        <title>Draft genome sequence of hyperthermophilic methanogen Methanothermobacter tenebrarum sp. MCM-B 1447.</title>
        <authorList>
            <person name="Pore S.D."/>
            <person name="Dagar S."/>
            <person name="Dhakephalkar P.K."/>
        </authorList>
    </citation>
    <scope>NUCLEOTIDE SEQUENCE [LARGE SCALE GENOMIC DNA]</scope>
    <source>
        <strain evidence="11 12">MCM B 1447</strain>
    </source>
</reference>
<evidence type="ECO:0000256" key="1">
    <source>
        <dbReference type="ARBA" id="ARBA00004141"/>
    </source>
</evidence>
<evidence type="ECO:0000256" key="4">
    <source>
        <dbReference type="ARBA" id="ARBA00022692"/>
    </source>
</evidence>
<dbReference type="InterPro" id="IPR036837">
    <property type="entry name" value="Cation_efflux_CTD_sf"/>
</dbReference>
<protein>
    <submittedName>
        <fullName evidence="11">Cation transporter</fullName>
    </submittedName>
</protein>
<dbReference type="EMBL" id="QLOE01000002">
    <property type="protein sequence ID" value="RAO79549.1"/>
    <property type="molecule type" value="Genomic_DNA"/>
</dbReference>
<keyword evidence="5 7" id="KW-1133">Transmembrane helix</keyword>
<evidence type="ECO:0000259" key="8">
    <source>
        <dbReference type="Pfam" id="PF01545"/>
    </source>
</evidence>
<dbReference type="GO" id="GO:0008324">
    <property type="term" value="F:monoatomic cation transmembrane transporter activity"/>
    <property type="evidence" value="ECO:0007669"/>
    <property type="project" value="InterPro"/>
</dbReference>
<dbReference type="SUPFAM" id="SSF161111">
    <property type="entry name" value="Cation efflux protein transmembrane domain-like"/>
    <property type="match status" value="1"/>
</dbReference>
<dbReference type="NCBIfam" id="TIGR01297">
    <property type="entry name" value="CDF"/>
    <property type="match status" value="1"/>
</dbReference>
<feature type="transmembrane region" description="Helical" evidence="7">
    <location>
        <begin position="113"/>
        <end position="132"/>
    </location>
</feature>
<feature type="transmembrane region" description="Helical" evidence="7">
    <location>
        <begin position="20"/>
        <end position="39"/>
    </location>
</feature>
<organism evidence="11 12">
    <name type="scientific">Methanothermobacter tenebrarum</name>
    <dbReference type="NCBI Taxonomy" id="680118"/>
    <lineage>
        <taxon>Archaea</taxon>
        <taxon>Methanobacteriati</taxon>
        <taxon>Methanobacteriota</taxon>
        <taxon>Methanomada group</taxon>
        <taxon>Methanobacteria</taxon>
        <taxon>Methanobacteriales</taxon>
        <taxon>Methanobacteriaceae</taxon>
        <taxon>Methanothermobacter</taxon>
    </lineage>
</organism>
<gene>
    <name evidence="11" type="ORF">DPC56_01865</name>
</gene>